<reference evidence="2 3" key="1">
    <citation type="submission" date="2020-10" db="EMBL/GenBank/DDBJ databases">
        <title>Phylogeny of dyella-like bacteria.</title>
        <authorList>
            <person name="Fu J."/>
        </authorList>
    </citation>
    <scope>NUCLEOTIDE SEQUENCE [LARGE SCALE GENOMIC DNA]</scope>
    <source>
        <strain evidence="2 3">DHG40</strain>
    </source>
</reference>
<protein>
    <recommendedName>
        <fullName evidence="1">Stability determinant domain-containing protein</fullName>
    </recommendedName>
</protein>
<proteinExistence type="predicted"/>
<accession>A0ABW8IIM3</accession>
<dbReference type="Pfam" id="PF21217">
    <property type="entry name" value="PaaA2"/>
    <property type="match status" value="1"/>
</dbReference>
<dbReference type="EMBL" id="JADIKI010000022">
    <property type="protein sequence ID" value="MFK2854624.1"/>
    <property type="molecule type" value="Genomic_DNA"/>
</dbReference>
<dbReference type="Gene3D" id="6.20.450.20">
    <property type="match status" value="1"/>
</dbReference>
<evidence type="ECO:0000313" key="3">
    <source>
        <dbReference type="Proteomes" id="UP001620409"/>
    </source>
</evidence>
<gene>
    <name evidence="2" type="ORF">ISP18_08475</name>
</gene>
<sequence length="57" mass="6464">MHSNDGENALPVATDAYEAWFLHKVQEALADARPAHPHIRVMNEAQVLIDKKRRTNS</sequence>
<dbReference type="RefSeq" id="WP_380009467.1">
    <property type="nucleotide sequence ID" value="NZ_JADIKI010000022.1"/>
</dbReference>
<evidence type="ECO:0000259" key="1">
    <source>
        <dbReference type="Pfam" id="PF21217"/>
    </source>
</evidence>
<dbReference type="InterPro" id="IPR048851">
    <property type="entry name" value="PaaA2_dom"/>
</dbReference>
<feature type="domain" description="Stability determinant" evidence="1">
    <location>
        <begin position="15"/>
        <end position="44"/>
    </location>
</feature>
<evidence type="ECO:0000313" key="2">
    <source>
        <dbReference type="EMBL" id="MFK2854624.1"/>
    </source>
</evidence>
<dbReference type="Proteomes" id="UP001620409">
    <property type="component" value="Unassembled WGS sequence"/>
</dbReference>
<comment type="caution">
    <text evidence="2">The sequence shown here is derived from an EMBL/GenBank/DDBJ whole genome shotgun (WGS) entry which is preliminary data.</text>
</comment>
<organism evidence="2 3">
    <name type="scientific">Dyella humi</name>
    <dbReference type="NCBI Taxonomy" id="1770547"/>
    <lineage>
        <taxon>Bacteria</taxon>
        <taxon>Pseudomonadati</taxon>
        <taxon>Pseudomonadota</taxon>
        <taxon>Gammaproteobacteria</taxon>
        <taxon>Lysobacterales</taxon>
        <taxon>Rhodanobacteraceae</taxon>
        <taxon>Dyella</taxon>
    </lineage>
</organism>
<name>A0ABW8IIM3_9GAMM</name>
<keyword evidence="3" id="KW-1185">Reference proteome</keyword>